<name>A0A830B298_9LAMI</name>
<dbReference type="EMBL" id="BMAC01000009">
    <property type="protein sequence ID" value="GFP79479.1"/>
    <property type="molecule type" value="Genomic_DNA"/>
</dbReference>
<feature type="domain" description="Alcohol dehydrogenase-like N-terminal" evidence="1">
    <location>
        <begin position="53"/>
        <end position="86"/>
    </location>
</feature>
<evidence type="ECO:0000313" key="3">
    <source>
        <dbReference type="Proteomes" id="UP000653305"/>
    </source>
</evidence>
<accession>A0A830B298</accession>
<evidence type="ECO:0000259" key="1">
    <source>
        <dbReference type="Pfam" id="PF08240"/>
    </source>
</evidence>
<dbReference type="OrthoDB" id="10257049at2759"/>
<dbReference type="PANTHER" id="PTHR43677">
    <property type="entry name" value="SHORT-CHAIN DEHYDROGENASE/REDUCTASE"/>
    <property type="match status" value="1"/>
</dbReference>
<dbReference type="Gene3D" id="3.90.180.10">
    <property type="entry name" value="Medium-chain alcohol dehydrogenases, catalytic domain"/>
    <property type="match status" value="1"/>
</dbReference>
<reference evidence="2" key="1">
    <citation type="submission" date="2020-07" db="EMBL/GenBank/DDBJ databases">
        <title>Ethylene signaling mediates host invasion by parasitic plants.</title>
        <authorList>
            <person name="Yoshida S."/>
        </authorList>
    </citation>
    <scope>NUCLEOTIDE SEQUENCE</scope>
    <source>
        <strain evidence="2">Okayama</strain>
    </source>
</reference>
<dbReference type="AlphaFoldDB" id="A0A830B298"/>
<dbReference type="InterPro" id="IPR013154">
    <property type="entry name" value="ADH-like_N"/>
</dbReference>
<keyword evidence="3" id="KW-1185">Reference proteome</keyword>
<sequence length="187" mass="20606">MEALLCRNLGDPTAPPDVTENSTLTHADSHPSPSQVNKLELRQLPPNPRKVLREPPLPFISGFDYSGIIEAVGPDVTKFKIGDPVCSFAVVGSFAQFIVPEIGADALDLRVTPTVEDCVVEMLSYKFEGSKMMERQNEHFPGTFTNLFFVKLVVFLAQCEPIDCMSDANLTRSWIIGDRGSICWTAS</sequence>
<comment type="caution">
    <text evidence="2">The sequence shown here is derived from an EMBL/GenBank/DDBJ whole genome shotgun (WGS) entry which is preliminary data.</text>
</comment>
<dbReference type="InterPro" id="IPR011032">
    <property type="entry name" value="GroES-like_sf"/>
</dbReference>
<dbReference type="Pfam" id="PF08240">
    <property type="entry name" value="ADH_N"/>
    <property type="match status" value="1"/>
</dbReference>
<dbReference type="Proteomes" id="UP000653305">
    <property type="component" value="Unassembled WGS sequence"/>
</dbReference>
<dbReference type="PANTHER" id="PTHR43677:SF4">
    <property type="entry name" value="QUINONE OXIDOREDUCTASE-LIKE PROTEIN 2"/>
    <property type="match status" value="1"/>
</dbReference>
<gene>
    <name evidence="2" type="ORF">PHJA_000091400</name>
</gene>
<dbReference type="GO" id="GO:0016491">
    <property type="term" value="F:oxidoreductase activity"/>
    <property type="evidence" value="ECO:0007669"/>
    <property type="project" value="TreeGrafter"/>
</dbReference>
<organism evidence="2 3">
    <name type="scientific">Phtheirospermum japonicum</name>
    <dbReference type="NCBI Taxonomy" id="374723"/>
    <lineage>
        <taxon>Eukaryota</taxon>
        <taxon>Viridiplantae</taxon>
        <taxon>Streptophyta</taxon>
        <taxon>Embryophyta</taxon>
        <taxon>Tracheophyta</taxon>
        <taxon>Spermatophyta</taxon>
        <taxon>Magnoliopsida</taxon>
        <taxon>eudicotyledons</taxon>
        <taxon>Gunneridae</taxon>
        <taxon>Pentapetalae</taxon>
        <taxon>asterids</taxon>
        <taxon>lamiids</taxon>
        <taxon>Lamiales</taxon>
        <taxon>Orobanchaceae</taxon>
        <taxon>Orobanchaceae incertae sedis</taxon>
        <taxon>Phtheirospermum</taxon>
    </lineage>
</organism>
<dbReference type="InterPro" id="IPR051397">
    <property type="entry name" value="Zn-ADH-like_protein"/>
</dbReference>
<dbReference type="SUPFAM" id="SSF50129">
    <property type="entry name" value="GroES-like"/>
    <property type="match status" value="1"/>
</dbReference>
<evidence type="ECO:0000313" key="2">
    <source>
        <dbReference type="EMBL" id="GFP79479.1"/>
    </source>
</evidence>
<protein>
    <recommendedName>
        <fullName evidence="1">Alcohol dehydrogenase-like N-terminal domain-containing protein</fullName>
    </recommendedName>
</protein>
<proteinExistence type="predicted"/>